<protein>
    <submittedName>
        <fullName evidence="5">Protein kinase</fullName>
    </submittedName>
</protein>
<dbReference type="PROSITE" id="PS50011">
    <property type="entry name" value="PROTEIN_KINASE_DOM"/>
    <property type="match status" value="1"/>
</dbReference>
<proteinExistence type="predicted"/>
<dbReference type="PANTHER" id="PTHR48051:SF1">
    <property type="entry name" value="RAS SUPPRESSOR PROTEIN 1"/>
    <property type="match status" value="1"/>
</dbReference>
<gene>
    <name evidence="5" type="ORF">NM06_03060</name>
</gene>
<dbReference type="InterPro" id="IPR003591">
    <property type="entry name" value="Leu-rich_rpt_typical-subtyp"/>
</dbReference>
<keyword evidence="5" id="KW-0418">Kinase</keyword>
<dbReference type="RefSeq" id="WP_038187886.1">
    <property type="nucleotide sequence ID" value="NZ_JRWP01000004.1"/>
</dbReference>
<dbReference type="InterPro" id="IPR050216">
    <property type="entry name" value="LRR_domain-containing"/>
</dbReference>
<dbReference type="InterPro" id="IPR017441">
    <property type="entry name" value="Protein_kinase_ATP_BS"/>
</dbReference>
<evidence type="ECO:0000256" key="2">
    <source>
        <dbReference type="ARBA" id="ARBA00022737"/>
    </source>
</evidence>
<dbReference type="STRING" id="379097.SE23_07445"/>
<dbReference type="GO" id="GO:0004672">
    <property type="term" value="F:protein kinase activity"/>
    <property type="evidence" value="ECO:0007669"/>
    <property type="project" value="InterPro"/>
</dbReference>
<dbReference type="InterPro" id="IPR011009">
    <property type="entry name" value="Kinase-like_dom_sf"/>
</dbReference>
<dbReference type="AlphaFoldDB" id="A0A0A5I049"/>
<dbReference type="SMART" id="SM00369">
    <property type="entry name" value="LRR_TYP"/>
    <property type="match status" value="5"/>
</dbReference>
<dbReference type="PROSITE" id="PS51450">
    <property type="entry name" value="LRR"/>
    <property type="match status" value="1"/>
</dbReference>
<dbReference type="SUPFAM" id="SSF52058">
    <property type="entry name" value="L domain-like"/>
    <property type="match status" value="1"/>
</dbReference>
<dbReference type="InterPro" id="IPR000719">
    <property type="entry name" value="Prot_kinase_dom"/>
</dbReference>
<dbReference type="Proteomes" id="UP000030451">
    <property type="component" value="Unassembled WGS sequence"/>
</dbReference>
<dbReference type="GO" id="GO:0005524">
    <property type="term" value="F:ATP binding"/>
    <property type="evidence" value="ECO:0007669"/>
    <property type="project" value="UniProtKB-UniRule"/>
</dbReference>
<dbReference type="SUPFAM" id="SSF56112">
    <property type="entry name" value="Protein kinase-like (PK-like)"/>
    <property type="match status" value="1"/>
</dbReference>
<dbReference type="OrthoDB" id="8532199at2"/>
<keyword evidence="5" id="KW-0808">Transferase</keyword>
<keyword evidence="3" id="KW-0547">Nucleotide-binding</keyword>
<dbReference type="SMART" id="SM00364">
    <property type="entry name" value="LRR_BAC"/>
    <property type="match status" value="3"/>
</dbReference>
<reference evidence="5 6" key="1">
    <citation type="submission" date="2014-10" db="EMBL/GenBank/DDBJ databases">
        <title>Genome sequencing of Vibrio sinaloensis T08.</title>
        <authorList>
            <person name="Chan K.-G."/>
            <person name="Mohamad N.I."/>
        </authorList>
    </citation>
    <scope>NUCLEOTIDE SEQUENCE [LARGE SCALE GENOMIC DNA]</scope>
    <source>
        <strain evidence="5 6">T08</strain>
    </source>
</reference>
<evidence type="ECO:0000313" key="6">
    <source>
        <dbReference type="Proteomes" id="UP000030451"/>
    </source>
</evidence>
<keyword evidence="3" id="KW-0067">ATP-binding</keyword>
<dbReference type="EMBL" id="JRWP01000004">
    <property type="protein sequence ID" value="KGY09910.1"/>
    <property type="molecule type" value="Genomic_DNA"/>
</dbReference>
<name>A0A0A5I049_PHOS4</name>
<feature type="binding site" evidence="3">
    <location>
        <position position="236"/>
    </location>
    <ligand>
        <name>ATP</name>
        <dbReference type="ChEBI" id="CHEBI:30616"/>
    </ligand>
</feature>
<evidence type="ECO:0000256" key="1">
    <source>
        <dbReference type="ARBA" id="ARBA00022614"/>
    </source>
</evidence>
<evidence type="ECO:0000256" key="3">
    <source>
        <dbReference type="PROSITE-ProRule" id="PRU10141"/>
    </source>
</evidence>
<dbReference type="Gene3D" id="1.10.510.10">
    <property type="entry name" value="Transferase(Phosphotransferase) domain 1"/>
    <property type="match status" value="1"/>
</dbReference>
<dbReference type="Gene3D" id="3.30.200.20">
    <property type="entry name" value="Phosphorylase Kinase, domain 1"/>
    <property type="match status" value="1"/>
</dbReference>
<feature type="domain" description="Protein kinase" evidence="4">
    <location>
        <begin position="203"/>
        <end position="415"/>
    </location>
</feature>
<dbReference type="Gene3D" id="3.80.10.10">
    <property type="entry name" value="Ribonuclease Inhibitor"/>
    <property type="match status" value="2"/>
</dbReference>
<dbReference type="SMART" id="SM00220">
    <property type="entry name" value="S_TKc"/>
    <property type="match status" value="1"/>
</dbReference>
<dbReference type="Pfam" id="PF00560">
    <property type="entry name" value="LRR_1"/>
    <property type="match status" value="1"/>
</dbReference>
<evidence type="ECO:0000259" key="4">
    <source>
        <dbReference type="PROSITE" id="PS50011"/>
    </source>
</evidence>
<keyword evidence="1" id="KW-0433">Leucine-rich repeat</keyword>
<dbReference type="InterPro" id="IPR001611">
    <property type="entry name" value="Leu-rich_rpt"/>
</dbReference>
<dbReference type="InterPro" id="IPR032675">
    <property type="entry name" value="LRR_dom_sf"/>
</dbReference>
<comment type="caution">
    <text evidence="5">The sequence shown here is derived from an EMBL/GenBank/DDBJ whole genome shotgun (WGS) entry which is preliminary data.</text>
</comment>
<keyword evidence="2" id="KW-0677">Repeat</keyword>
<dbReference type="PROSITE" id="PS00107">
    <property type="entry name" value="PROTEIN_KINASE_ATP"/>
    <property type="match status" value="1"/>
</dbReference>
<dbReference type="PANTHER" id="PTHR48051">
    <property type="match status" value="1"/>
</dbReference>
<accession>A0A0A5I049</accession>
<evidence type="ECO:0000313" key="5">
    <source>
        <dbReference type="EMBL" id="KGY09910.1"/>
    </source>
</evidence>
<organism evidence="5 6">
    <name type="scientific">Photobacterium sp. (strain ATCC 43367)</name>
    <dbReference type="NCBI Taxonomy" id="379097"/>
    <lineage>
        <taxon>Bacteria</taxon>
        <taxon>Pseudomonadati</taxon>
        <taxon>Pseudomonadota</taxon>
        <taxon>Gammaproteobacteria</taxon>
        <taxon>Vibrionales</taxon>
        <taxon>Vibrionaceae</taxon>
        <taxon>Vibrio</taxon>
        <taxon>Vibrio oreintalis group</taxon>
    </lineage>
</organism>
<dbReference type="Pfam" id="PF00069">
    <property type="entry name" value="Pkinase"/>
    <property type="match status" value="1"/>
</dbReference>
<dbReference type="GO" id="GO:0005737">
    <property type="term" value="C:cytoplasm"/>
    <property type="evidence" value="ECO:0007669"/>
    <property type="project" value="TreeGrafter"/>
</dbReference>
<sequence>MHTVEQLKRGELRGIHRLKLSEQLTELPDEILSLADSLEILDVSNNLLTDLPDWLAELPKLTIVFASQNCFTHLPLVLGRCKQLEMVGFKSNKIAHVSGDALPPQLRWLILTDNQIEQLPKALGHRPRLQKLALAGNMIKVLPTSFDQLENLELVRLSANQLTHFPDVLLTLPKLAWMAFAGNPFCERTVTTATVPRVSPDSYRLNHVLGQGASGVISHADWLDRRYDFPDQVAVKVFKGEVTSDGYPQDELQACLQTGSHDNLVASIGLVDDAESLALVMKLIPDNYVNLGLPPTLETCTRDVFKPEFRLSVRQIEKIVDQMMDVFNHMHDNKVCHGDLYAHNVLINQECEMIFGDFGAASVYDYLTETQQRGVRKVEARALSHFIDDLLSVCQAKEQQTAAYQSLRKLTKLIA</sequence>